<evidence type="ECO:0000259" key="2">
    <source>
        <dbReference type="Pfam" id="PF11127"/>
    </source>
</evidence>
<dbReference type="RefSeq" id="WP_207010123.1">
    <property type="nucleotide sequence ID" value="NZ_CP022295.1"/>
</dbReference>
<gene>
    <name evidence="3" type="ORF">CFH99_09255</name>
</gene>
<evidence type="ECO:0000313" key="3">
    <source>
        <dbReference type="EMBL" id="QSR25808.1"/>
    </source>
</evidence>
<dbReference type="Pfam" id="PF11127">
    <property type="entry name" value="YgaP-like_TM"/>
    <property type="match status" value="1"/>
</dbReference>
<reference evidence="3 4" key="1">
    <citation type="submission" date="2017-06" db="EMBL/GenBank/DDBJ databases">
        <title>Complete Genome Sequence of the Soil Carbazole-Degrading Bacterium Nocardioides aromaticivorans IC177.</title>
        <authorList>
            <person name="Vejarano F."/>
            <person name="Suzuki-Minakuchi C."/>
            <person name="Ohtsubo Y."/>
            <person name="Tsuda M."/>
            <person name="Okada K."/>
            <person name="Nojiri H."/>
        </authorList>
    </citation>
    <scope>NUCLEOTIDE SEQUENCE [LARGE SCALE GENOMIC DNA]</scope>
    <source>
        <strain evidence="3 4">IC177</strain>
    </source>
</reference>
<protein>
    <submittedName>
        <fullName evidence="3">Sulfurtransferase</fullName>
    </submittedName>
</protein>
<feature type="domain" description="Inner membrane protein YgaP-like transmembrane" evidence="2">
    <location>
        <begin position="2"/>
        <end position="56"/>
    </location>
</feature>
<keyword evidence="1" id="KW-0812">Transmembrane</keyword>
<feature type="transmembrane region" description="Helical" evidence="1">
    <location>
        <begin position="32"/>
        <end position="60"/>
    </location>
</feature>
<dbReference type="InterPro" id="IPR021309">
    <property type="entry name" value="YgaP-like_TM"/>
</dbReference>
<proteinExistence type="predicted"/>
<dbReference type="Proteomes" id="UP000662818">
    <property type="component" value="Chromosome"/>
</dbReference>
<dbReference type="EMBL" id="CP022295">
    <property type="protein sequence ID" value="QSR25808.1"/>
    <property type="molecule type" value="Genomic_DNA"/>
</dbReference>
<organism evidence="3 4">
    <name type="scientific">Nocardioides aromaticivorans</name>
    <dbReference type="NCBI Taxonomy" id="200618"/>
    <lineage>
        <taxon>Bacteria</taxon>
        <taxon>Bacillati</taxon>
        <taxon>Actinomycetota</taxon>
        <taxon>Actinomycetes</taxon>
        <taxon>Propionibacteriales</taxon>
        <taxon>Nocardioidaceae</taxon>
        <taxon>Nocardioides</taxon>
    </lineage>
</organism>
<evidence type="ECO:0000313" key="4">
    <source>
        <dbReference type="Proteomes" id="UP000662818"/>
    </source>
</evidence>
<keyword evidence="4" id="KW-1185">Reference proteome</keyword>
<evidence type="ECO:0000256" key="1">
    <source>
        <dbReference type="SAM" id="Phobius"/>
    </source>
</evidence>
<keyword evidence="1" id="KW-0472">Membrane</keyword>
<accession>A0ABX7PJD9</accession>
<dbReference type="Gene3D" id="6.10.140.1340">
    <property type="match status" value="1"/>
</dbReference>
<name>A0ABX7PJD9_9ACTN</name>
<sequence length="76" mass="7802">MNVDRLVLALAGSLVLLSAALAALASPWWLLLTAFVGVNLLQSSLTGFCPAAVVLGRLGVPAGCAFPSRRQDGQPV</sequence>
<keyword evidence="1" id="KW-1133">Transmembrane helix</keyword>